<evidence type="ECO:0000313" key="5">
    <source>
        <dbReference type="Proteomes" id="UP001149163"/>
    </source>
</evidence>
<dbReference type="PROSITE" id="PS00105">
    <property type="entry name" value="AA_TRANSFER_CLASS_1"/>
    <property type="match status" value="1"/>
</dbReference>
<reference evidence="4" key="1">
    <citation type="submission" date="2022-11" db="EMBL/GenBank/DDBJ databases">
        <authorList>
            <person name="Petersen C."/>
        </authorList>
    </citation>
    <scope>NUCLEOTIDE SEQUENCE</scope>
    <source>
        <strain evidence="4">IBT 26290</strain>
    </source>
</reference>
<dbReference type="InterPro" id="IPR015422">
    <property type="entry name" value="PyrdxlP-dep_Trfase_small"/>
</dbReference>
<organism evidence="4 5">
    <name type="scientific">Penicillium canariense</name>
    <dbReference type="NCBI Taxonomy" id="189055"/>
    <lineage>
        <taxon>Eukaryota</taxon>
        <taxon>Fungi</taxon>
        <taxon>Dikarya</taxon>
        <taxon>Ascomycota</taxon>
        <taxon>Pezizomycotina</taxon>
        <taxon>Eurotiomycetes</taxon>
        <taxon>Eurotiomycetidae</taxon>
        <taxon>Eurotiales</taxon>
        <taxon>Aspergillaceae</taxon>
        <taxon>Penicillium</taxon>
    </lineage>
</organism>
<evidence type="ECO:0000256" key="2">
    <source>
        <dbReference type="ARBA" id="ARBA00022898"/>
    </source>
</evidence>
<dbReference type="InterPro" id="IPR050478">
    <property type="entry name" value="Ethylene_sulfur-biosynth"/>
</dbReference>
<dbReference type="InterPro" id="IPR015424">
    <property type="entry name" value="PyrdxlP-dep_Trfase"/>
</dbReference>
<dbReference type="RefSeq" id="XP_056539645.1">
    <property type="nucleotide sequence ID" value="XM_056691939.1"/>
</dbReference>
<keyword evidence="2" id="KW-0663">Pyridoxal phosphate</keyword>
<accession>A0A9W9LGE6</accession>
<evidence type="ECO:0000313" key="4">
    <source>
        <dbReference type="EMBL" id="KAJ5153337.1"/>
    </source>
</evidence>
<dbReference type="PANTHER" id="PTHR43795">
    <property type="entry name" value="BIFUNCTIONAL ASPARTATE AMINOTRANSFERASE AND GLUTAMATE/ASPARTATE-PREPHENATE AMINOTRANSFERASE-RELATED"/>
    <property type="match status" value="1"/>
</dbReference>
<dbReference type="AlphaFoldDB" id="A0A9W9LGE6"/>
<dbReference type="EMBL" id="JAPQKN010000007">
    <property type="protein sequence ID" value="KAJ5153337.1"/>
    <property type="molecule type" value="Genomic_DNA"/>
</dbReference>
<name>A0A9W9LGE6_9EURO</name>
<dbReference type="GO" id="GO:0008483">
    <property type="term" value="F:transaminase activity"/>
    <property type="evidence" value="ECO:0007669"/>
    <property type="project" value="TreeGrafter"/>
</dbReference>
<dbReference type="GO" id="GO:0030170">
    <property type="term" value="F:pyridoxal phosphate binding"/>
    <property type="evidence" value="ECO:0007669"/>
    <property type="project" value="InterPro"/>
</dbReference>
<dbReference type="PANTHER" id="PTHR43795:SF63">
    <property type="entry name" value="PUTATIVE (AFU_ORTHOLOGUE AFUA_4G00630)-RELATED"/>
    <property type="match status" value="1"/>
</dbReference>
<reference evidence="4" key="2">
    <citation type="journal article" date="2023" name="IMA Fungus">
        <title>Comparative genomic study of the Penicillium genus elucidates a diverse pangenome and 15 lateral gene transfer events.</title>
        <authorList>
            <person name="Petersen C."/>
            <person name="Sorensen T."/>
            <person name="Nielsen M.R."/>
            <person name="Sondergaard T.E."/>
            <person name="Sorensen J.L."/>
            <person name="Fitzpatrick D.A."/>
            <person name="Frisvad J.C."/>
            <person name="Nielsen K.L."/>
        </authorList>
    </citation>
    <scope>NUCLEOTIDE SEQUENCE</scope>
    <source>
        <strain evidence="4">IBT 26290</strain>
    </source>
</reference>
<sequence>MAHQDGPVLSRRAHNASTEASKNLMWDILTDAWCPTSNPGGYVNVGVAENALMHNELLQYLNQKLDLPAEYLTYNDGGGGSIRLRRAIAQFLTRHLNPVTPLDLDHLVVTNGVSPAIEHVSWAFADPGEGILLGRPYYGTFIPDLSTRPGTAVVPVSFDEVDPFCIEAVSKYEDALLTFQKSTGKKVRGLMLCHPHNPLGRCYPREVLIELMRLCQKYQIHLISDEIYALSVFENQFKSALSIDLNGIVDPRLVHVLWGMSKDFGANGIRLGVIISQSNLDFHWALRAISLYSYSSGIADHLAAAMLEDNAFTEGYIKENQKRLSESYAYAVGFLKSHQIEYATGCNAAFFLWVDLGKRYRDLHPEVSADEEVGEQVMERLLKAKVFLASGALFGSERDGWFRIVFTQPRAYLEMALTRIVAALEG</sequence>
<dbReference type="Pfam" id="PF00155">
    <property type="entry name" value="Aminotran_1_2"/>
    <property type="match status" value="1"/>
</dbReference>
<dbReference type="GeneID" id="81431115"/>
<dbReference type="InterPro" id="IPR015421">
    <property type="entry name" value="PyrdxlP-dep_Trfase_major"/>
</dbReference>
<comment type="similarity">
    <text evidence="1">Belongs to the class-I pyridoxal-phosphate-dependent aminotransferase family.</text>
</comment>
<dbReference type="Gene3D" id="3.90.1150.10">
    <property type="entry name" value="Aspartate Aminotransferase, domain 1"/>
    <property type="match status" value="1"/>
</dbReference>
<dbReference type="InterPro" id="IPR004838">
    <property type="entry name" value="NHTrfase_class1_PyrdxlP-BS"/>
</dbReference>
<dbReference type="Proteomes" id="UP001149163">
    <property type="component" value="Unassembled WGS sequence"/>
</dbReference>
<protein>
    <recommendedName>
        <fullName evidence="3">Aminotransferase class I/classII large domain-containing protein</fullName>
    </recommendedName>
</protein>
<dbReference type="CDD" id="cd00609">
    <property type="entry name" value="AAT_like"/>
    <property type="match status" value="1"/>
</dbReference>
<comment type="caution">
    <text evidence="4">The sequence shown here is derived from an EMBL/GenBank/DDBJ whole genome shotgun (WGS) entry which is preliminary data.</text>
</comment>
<evidence type="ECO:0000256" key="1">
    <source>
        <dbReference type="ARBA" id="ARBA00007441"/>
    </source>
</evidence>
<dbReference type="InterPro" id="IPR004839">
    <property type="entry name" value="Aminotransferase_I/II_large"/>
</dbReference>
<gene>
    <name evidence="4" type="ORF">N7482_009815</name>
</gene>
<keyword evidence="5" id="KW-1185">Reference proteome</keyword>
<dbReference type="PRINTS" id="PR00753">
    <property type="entry name" value="ACCSYNTHASE"/>
</dbReference>
<evidence type="ECO:0000259" key="3">
    <source>
        <dbReference type="Pfam" id="PF00155"/>
    </source>
</evidence>
<feature type="domain" description="Aminotransferase class I/classII large" evidence="3">
    <location>
        <begin position="80"/>
        <end position="420"/>
    </location>
</feature>
<proteinExistence type="inferred from homology"/>
<dbReference type="SUPFAM" id="SSF53383">
    <property type="entry name" value="PLP-dependent transferases"/>
    <property type="match status" value="1"/>
</dbReference>
<dbReference type="GO" id="GO:0006520">
    <property type="term" value="P:amino acid metabolic process"/>
    <property type="evidence" value="ECO:0007669"/>
    <property type="project" value="TreeGrafter"/>
</dbReference>
<dbReference type="OrthoDB" id="7042322at2759"/>
<dbReference type="Gene3D" id="3.40.640.10">
    <property type="entry name" value="Type I PLP-dependent aspartate aminotransferase-like (Major domain)"/>
    <property type="match status" value="1"/>
</dbReference>